<name>A0A8C0XCA5_CASCN</name>
<dbReference type="GO" id="GO:0043565">
    <property type="term" value="F:sequence-specific DNA binding"/>
    <property type="evidence" value="ECO:0007669"/>
    <property type="project" value="InterPro"/>
</dbReference>
<accession>A0A8C0XCA5</accession>
<sequence>YTCVEQDKLAQAFEDAVEVLGFSALPSYRNYLAFIKQCTHIRGHPKHCGVLPAEEPVRGWRTVVTAADFYFEGNNPQSPRTITKSHLGPPAEGGTGCYCGNTFTNPCAILRWHLGLIKTKTSFSLYQKKKKPKENLLNWKEKDNGKTMTYQKMGRALRNYARTKEITKIQRMLAYQFSEAVLQSLSLPRFLGKEIYSQSEQPGQEYPHLNSGYNTYIHGNVTR</sequence>
<keyword evidence="2" id="KW-0238">DNA-binding</keyword>
<feature type="domain" description="ETS" evidence="3">
    <location>
        <begin position="128"/>
        <end position="178"/>
    </location>
</feature>
<organism evidence="4">
    <name type="scientific">Castor canadensis</name>
    <name type="common">American beaver</name>
    <dbReference type="NCBI Taxonomy" id="51338"/>
    <lineage>
        <taxon>Eukaryota</taxon>
        <taxon>Metazoa</taxon>
        <taxon>Chordata</taxon>
        <taxon>Craniata</taxon>
        <taxon>Vertebrata</taxon>
        <taxon>Euteleostomi</taxon>
        <taxon>Mammalia</taxon>
        <taxon>Eutheria</taxon>
        <taxon>Euarchontoglires</taxon>
        <taxon>Glires</taxon>
        <taxon>Rodentia</taxon>
        <taxon>Castorimorpha</taxon>
        <taxon>Castoridae</taxon>
        <taxon>Castor</taxon>
    </lineage>
</organism>
<reference evidence="4" key="1">
    <citation type="submission" date="2023-09" db="UniProtKB">
        <authorList>
            <consortium name="Ensembl"/>
        </authorList>
    </citation>
    <scope>IDENTIFICATION</scope>
</reference>
<dbReference type="SUPFAM" id="SSF46785">
    <property type="entry name" value="Winged helix' DNA-binding domain"/>
    <property type="match status" value="1"/>
</dbReference>
<dbReference type="AlphaFoldDB" id="A0A8C0XCA5"/>
<comment type="similarity">
    <text evidence="1 2">Belongs to the ETS family.</text>
</comment>
<evidence type="ECO:0000313" key="4">
    <source>
        <dbReference type="Ensembl" id="ENSCCNP00000023547.1"/>
    </source>
</evidence>
<evidence type="ECO:0000256" key="1">
    <source>
        <dbReference type="ARBA" id="ARBA00005562"/>
    </source>
</evidence>
<dbReference type="InterPro" id="IPR000418">
    <property type="entry name" value="Ets_dom"/>
</dbReference>
<evidence type="ECO:0000259" key="3">
    <source>
        <dbReference type="PROSITE" id="PS50061"/>
    </source>
</evidence>
<comment type="subcellular location">
    <subcellularLocation>
        <location evidence="2">Nucleus</location>
    </subcellularLocation>
</comment>
<dbReference type="GO" id="GO:0005634">
    <property type="term" value="C:nucleus"/>
    <property type="evidence" value="ECO:0007669"/>
    <property type="project" value="UniProtKB-SubCell"/>
</dbReference>
<dbReference type="Ensembl" id="ENSCCNT00000030074.1">
    <property type="protein sequence ID" value="ENSCCNP00000023547.1"/>
    <property type="gene ID" value="ENSCCNG00000023125.1"/>
</dbReference>
<proteinExistence type="inferred from homology"/>
<protein>
    <recommendedName>
        <fullName evidence="3">ETS domain-containing protein</fullName>
    </recommendedName>
</protein>
<evidence type="ECO:0000256" key="2">
    <source>
        <dbReference type="RuleBase" id="RU004019"/>
    </source>
</evidence>
<dbReference type="InterPro" id="IPR036388">
    <property type="entry name" value="WH-like_DNA-bd_sf"/>
</dbReference>
<keyword evidence="2" id="KW-0539">Nucleus</keyword>
<dbReference type="InterPro" id="IPR036390">
    <property type="entry name" value="WH_DNA-bd_sf"/>
</dbReference>
<dbReference type="PROSITE" id="PS50061">
    <property type="entry name" value="ETS_DOMAIN_3"/>
    <property type="match status" value="1"/>
</dbReference>
<dbReference type="SMART" id="SM00413">
    <property type="entry name" value="ETS"/>
    <property type="match status" value="1"/>
</dbReference>
<dbReference type="GO" id="GO:0003700">
    <property type="term" value="F:DNA-binding transcription factor activity"/>
    <property type="evidence" value="ECO:0007669"/>
    <property type="project" value="InterPro"/>
</dbReference>
<dbReference type="Pfam" id="PF00178">
    <property type="entry name" value="Ets"/>
    <property type="match status" value="1"/>
</dbReference>
<dbReference type="Gene3D" id="1.10.10.10">
    <property type="entry name" value="Winged helix-like DNA-binding domain superfamily/Winged helix DNA-binding domain"/>
    <property type="match status" value="1"/>
</dbReference>